<proteinExistence type="predicted"/>
<accession>A0A3P8BTH7</accession>
<evidence type="ECO:0000313" key="2">
    <source>
        <dbReference type="Proteomes" id="UP000269396"/>
    </source>
</evidence>
<dbReference type="EMBL" id="UZAL01001219">
    <property type="protein sequence ID" value="VDO75995.1"/>
    <property type="molecule type" value="Genomic_DNA"/>
</dbReference>
<protein>
    <submittedName>
        <fullName evidence="1">Uncharacterized protein</fullName>
    </submittedName>
</protein>
<dbReference type="AlphaFoldDB" id="A0A3P8BTH7"/>
<gene>
    <name evidence="1" type="ORF">SMTD_LOCUS1165</name>
</gene>
<name>A0A3P8BTH7_9TREM</name>
<evidence type="ECO:0000313" key="1">
    <source>
        <dbReference type="EMBL" id="VDO75995.1"/>
    </source>
</evidence>
<organism evidence="1 2">
    <name type="scientific">Schistosoma mattheei</name>
    <dbReference type="NCBI Taxonomy" id="31246"/>
    <lineage>
        <taxon>Eukaryota</taxon>
        <taxon>Metazoa</taxon>
        <taxon>Spiralia</taxon>
        <taxon>Lophotrochozoa</taxon>
        <taxon>Platyhelminthes</taxon>
        <taxon>Trematoda</taxon>
        <taxon>Digenea</taxon>
        <taxon>Strigeidida</taxon>
        <taxon>Schistosomatoidea</taxon>
        <taxon>Schistosomatidae</taxon>
        <taxon>Schistosoma</taxon>
    </lineage>
</organism>
<reference evidence="1 2" key="1">
    <citation type="submission" date="2018-11" db="EMBL/GenBank/DDBJ databases">
        <authorList>
            <consortium name="Pathogen Informatics"/>
        </authorList>
    </citation>
    <scope>NUCLEOTIDE SEQUENCE [LARGE SCALE GENOMIC DNA]</scope>
    <source>
        <strain>Denwood</strain>
        <strain evidence="2">Zambia</strain>
    </source>
</reference>
<dbReference type="Proteomes" id="UP000269396">
    <property type="component" value="Unassembled WGS sequence"/>
</dbReference>
<sequence>MTMVRNLQVFVIALILTKNSRNCTFLRFLPCTSKSRK</sequence>
<keyword evidence="2" id="KW-1185">Reference proteome</keyword>